<evidence type="ECO:0000256" key="2">
    <source>
        <dbReference type="ARBA" id="ARBA00007185"/>
    </source>
</evidence>
<evidence type="ECO:0000256" key="6">
    <source>
        <dbReference type="SAM" id="MobiDB-lite"/>
    </source>
</evidence>
<proteinExistence type="inferred from homology"/>
<dbReference type="SUPFAM" id="SSF52016">
    <property type="entry name" value="LeuD/IlvD-like"/>
    <property type="match status" value="1"/>
</dbReference>
<gene>
    <name evidence="9" type="ORF">GPZ80_27995</name>
</gene>
<dbReference type="PRINTS" id="PR00415">
    <property type="entry name" value="ACONITASE"/>
</dbReference>
<dbReference type="EMBL" id="JABVED010000022">
    <property type="protein sequence ID" value="MBC6451011.1"/>
    <property type="molecule type" value="Genomic_DNA"/>
</dbReference>
<evidence type="ECO:0000259" key="8">
    <source>
        <dbReference type="Pfam" id="PF00694"/>
    </source>
</evidence>
<keyword evidence="4" id="KW-0408">Iron</keyword>
<dbReference type="PANTHER" id="PTHR11670">
    <property type="entry name" value="ACONITASE/IRON-RESPONSIVE ELEMENT FAMILY MEMBER"/>
    <property type="match status" value="1"/>
</dbReference>
<protein>
    <submittedName>
        <fullName evidence="9">Aconitate hydratase</fullName>
    </submittedName>
</protein>
<evidence type="ECO:0000256" key="5">
    <source>
        <dbReference type="ARBA" id="ARBA00023014"/>
    </source>
</evidence>
<feature type="region of interest" description="Disordered" evidence="6">
    <location>
        <begin position="402"/>
        <end position="452"/>
    </location>
</feature>
<evidence type="ECO:0000256" key="4">
    <source>
        <dbReference type="ARBA" id="ARBA00023004"/>
    </source>
</evidence>
<dbReference type="Gene3D" id="3.20.19.10">
    <property type="entry name" value="Aconitase, domain 4"/>
    <property type="match status" value="1"/>
</dbReference>
<dbReference type="Pfam" id="PF00694">
    <property type="entry name" value="Aconitase_C"/>
    <property type="match status" value="1"/>
</dbReference>
<name>A0ABR7LF78_9PSEU</name>
<sequence length="939" mass="100381">MTTASKDSFGARATLNVGDASYEVFRLDAVEGSERLPYSLKILLENLLRTEDGANITADHVRALANWDPAAEPSTEIQFTPGRVVMQDFTGVPCVVDLATMREAVTTLGGDPTKVNPLAPAELVIDHSVIADIFGRPDAFETNVDLEYQRNKERYQFLRWGQTAFDEFKVVPPGTGIVHQVNIEHLARVVMTRNGQAYPDTLVGTDSHTTMVNGLGVLGWGVGGIEAEAAMLGQPVSMLIPRVVGFKLHGELPAGATATDLVLTITEMLRKQGVVGKFVEFYGSGVSAVPLANRATIGNMSPEFGSTAAMFPIDAETIEYLRFTGRSADQVALVEAYAKEQGLWHDPSVEPVFSETLELDLATIVPSIAGPKRPQDRIQLTDAKEAFRGALGAYVSHEASAPLSTVDEASDESFPASDPPGHAANRPGNGASGKPHDYHSAAATADGRVSKPTTVTLDGQTFELDHGAVAIAAITSCTNTSNPSVMIGAALLAKKAVERGLNRKPWVKTTLAPGSKVVMDYYDRAGLTPYLDKLGFNLVGYGCTTCIGNSGPLQDEISAGVQESDLAVVSVLSGNRNFEGRINPDIKMNYLASPPLVVAYALAGSMDIDITTEPLGIGSDGQPVHLADIWPTPQEISDTIASAMSAESFANSYKDVFAGDERWQSLPTPTGKTFEWDPQSTYVRKPPYFEGMTMETTPVTDIEGARVLALLGDSVTTDHISPAGAIKADTPAGKYLTEHGVERRDFNSYGSRRGNHEVMIRGTFANIRLRNMLLDDVQGGYTRDFTSGGEQAFIYDAAQNYAAAGIGLVILAGKEYGSGSSRDWAAKGTSLLGVRAVIAESFERIHRSNLIGMGVLPLQFPQGETAASLGLDGTETFSITGVTALNDGETPRTVKVSATKADGSTVEFDGLVRIDTPGEADYYRNGGIMQYVLRKMVNS</sequence>
<dbReference type="InterPro" id="IPR018136">
    <property type="entry name" value="Aconitase_4Fe-4S_BS"/>
</dbReference>
<comment type="similarity">
    <text evidence="2">Belongs to the aconitase/IPM isomerase family.</text>
</comment>
<dbReference type="Gene3D" id="6.10.190.10">
    <property type="match status" value="1"/>
</dbReference>
<dbReference type="PROSITE" id="PS00450">
    <property type="entry name" value="ACONITASE_1"/>
    <property type="match status" value="1"/>
</dbReference>
<comment type="cofactor">
    <cofactor evidence="1">
        <name>[4Fe-4S] cluster</name>
        <dbReference type="ChEBI" id="CHEBI:49883"/>
    </cofactor>
</comment>
<dbReference type="InterPro" id="IPR001030">
    <property type="entry name" value="Acoase/IPM_deHydtase_lsu_aba"/>
</dbReference>
<evidence type="ECO:0000256" key="1">
    <source>
        <dbReference type="ARBA" id="ARBA00001966"/>
    </source>
</evidence>
<dbReference type="PROSITE" id="PS01244">
    <property type="entry name" value="ACONITASE_2"/>
    <property type="match status" value="1"/>
</dbReference>
<dbReference type="InterPro" id="IPR006249">
    <property type="entry name" value="Aconitase/IRP2"/>
</dbReference>
<evidence type="ECO:0000259" key="7">
    <source>
        <dbReference type="Pfam" id="PF00330"/>
    </source>
</evidence>
<evidence type="ECO:0000256" key="3">
    <source>
        <dbReference type="ARBA" id="ARBA00022723"/>
    </source>
</evidence>
<keyword evidence="3" id="KW-0479">Metal-binding</keyword>
<dbReference type="InterPro" id="IPR044137">
    <property type="entry name" value="AcnA_IRP_Swivel"/>
</dbReference>
<dbReference type="Pfam" id="PF00330">
    <property type="entry name" value="Aconitase"/>
    <property type="match status" value="1"/>
</dbReference>
<organism evidence="9 10">
    <name type="scientific">Actinokineospora xionganensis</name>
    <dbReference type="NCBI Taxonomy" id="2684470"/>
    <lineage>
        <taxon>Bacteria</taxon>
        <taxon>Bacillati</taxon>
        <taxon>Actinomycetota</taxon>
        <taxon>Actinomycetes</taxon>
        <taxon>Pseudonocardiales</taxon>
        <taxon>Pseudonocardiaceae</taxon>
        <taxon>Actinokineospora</taxon>
    </lineage>
</organism>
<dbReference type="InterPro" id="IPR015931">
    <property type="entry name" value="Acnase/IPM_dHydase_lsu_aba_1/3"/>
</dbReference>
<evidence type="ECO:0000313" key="10">
    <source>
        <dbReference type="Proteomes" id="UP000734823"/>
    </source>
</evidence>
<accession>A0ABR7LF78</accession>
<dbReference type="SUPFAM" id="SSF53732">
    <property type="entry name" value="Aconitase iron-sulfur domain"/>
    <property type="match status" value="1"/>
</dbReference>
<dbReference type="Proteomes" id="UP000734823">
    <property type="component" value="Unassembled WGS sequence"/>
</dbReference>
<feature type="domain" description="Aconitase/3-isopropylmalate dehydratase large subunit alpha/beta/alpha" evidence="7">
    <location>
        <begin position="73"/>
        <end position="604"/>
    </location>
</feature>
<feature type="domain" description="Aconitase A/isopropylmalate dehydratase small subunit swivel" evidence="8">
    <location>
        <begin position="734"/>
        <end position="862"/>
    </location>
</feature>
<comment type="caution">
    <text evidence="9">The sequence shown here is derived from an EMBL/GenBank/DDBJ whole genome shotgun (WGS) entry which is preliminary data.</text>
</comment>
<keyword evidence="10" id="KW-1185">Reference proteome</keyword>
<dbReference type="CDD" id="cd01580">
    <property type="entry name" value="AcnA_IRP_Swivel"/>
    <property type="match status" value="1"/>
</dbReference>
<dbReference type="NCBIfam" id="NF006757">
    <property type="entry name" value="PRK09277.1"/>
    <property type="match status" value="1"/>
</dbReference>
<dbReference type="InterPro" id="IPR000573">
    <property type="entry name" value="AconitaseA/IPMdHydase_ssu_swvl"/>
</dbReference>
<dbReference type="NCBIfam" id="NF009520">
    <property type="entry name" value="PRK12881.1"/>
    <property type="match status" value="1"/>
</dbReference>
<dbReference type="InterPro" id="IPR015928">
    <property type="entry name" value="Aconitase/3IPM_dehydase_swvl"/>
</dbReference>
<dbReference type="RefSeq" id="WP_187224086.1">
    <property type="nucleotide sequence ID" value="NZ_JABVED010000022.1"/>
</dbReference>
<keyword evidence="5" id="KW-0411">Iron-sulfur</keyword>
<evidence type="ECO:0000313" key="9">
    <source>
        <dbReference type="EMBL" id="MBC6451011.1"/>
    </source>
</evidence>
<dbReference type="Gene3D" id="3.30.499.10">
    <property type="entry name" value="Aconitase, domain 3"/>
    <property type="match status" value="2"/>
</dbReference>
<dbReference type="InterPro" id="IPR036008">
    <property type="entry name" value="Aconitase_4Fe-4S_dom"/>
</dbReference>
<reference evidence="9 10" key="1">
    <citation type="submission" date="2020-06" db="EMBL/GenBank/DDBJ databases">
        <title>Actinokineospora xiongansis sp. nov., isolated from soil of Baiyangdian.</title>
        <authorList>
            <person name="Zhang X."/>
        </authorList>
    </citation>
    <scope>NUCLEOTIDE SEQUENCE [LARGE SCALE GENOMIC DNA]</scope>
    <source>
        <strain evidence="9 10">HBU206404</strain>
    </source>
</reference>